<proteinExistence type="predicted"/>
<evidence type="ECO:0000313" key="3">
    <source>
        <dbReference type="EMBL" id="MEK0189504.1"/>
    </source>
</evidence>
<accession>A0ABU8YYM2</accession>
<dbReference type="Proteomes" id="UP001384579">
    <property type="component" value="Unassembled WGS sequence"/>
</dbReference>
<name>A0ABU8YYM2_9CYAN</name>
<evidence type="ECO:0000313" key="4">
    <source>
        <dbReference type="Proteomes" id="UP001384579"/>
    </source>
</evidence>
<gene>
    <name evidence="3" type="ORF">WMG39_32370</name>
</gene>
<keyword evidence="2" id="KW-1133">Transmembrane helix</keyword>
<protein>
    <submittedName>
        <fullName evidence="3">Uncharacterized protein</fullName>
    </submittedName>
</protein>
<evidence type="ECO:0000256" key="1">
    <source>
        <dbReference type="SAM" id="MobiDB-lite"/>
    </source>
</evidence>
<keyword evidence="2" id="KW-0812">Transmembrane</keyword>
<dbReference type="EMBL" id="JBBLXS010001310">
    <property type="protein sequence ID" value="MEK0189504.1"/>
    <property type="molecule type" value="Genomic_DNA"/>
</dbReference>
<feature type="non-terminal residue" evidence="3">
    <location>
        <position position="1"/>
    </location>
</feature>
<evidence type="ECO:0000256" key="2">
    <source>
        <dbReference type="SAM" id="Phobius"/>
    </source>
</evidence>
<feature type="transmembrane region" description="Helical" evidence="2">
    <location>
        <begin position="6"/>
        <end position="22"/>
    </location>
</feature>
<organism evidence="3 4">
    <name type="scientific">Microcoleus anatoxicus PTRS2</name>
    <dbReference type="NCBI Taxonomy" id="2705321"/>
    <lineage>
        <taxon>Bacteria</taxon>
        <taxon>Bacillati</taxon>
        <taxon>Cyanobacteriota</taxon>
        <taxon>Cyanophyceae</taxon>
        <taxon>Oscillatoriophycideae</taxon>
        <taxon>Oscillatoriales</taxon>
        <taxon>Microcoleaceae</taxon>
        <taxon>Microcoleus</taxon>
        <taxon>Microcoleus anatoxicus</taxon>
    </lineage>
</organism>
<sequence length="83" mass="9347">LGILTLGFFFIGIIFIVLAFVVKQRYIAIYTSSNNLILFCTKNDKINQFRNEIIEACRPKPSYIPRSSQSPPAPPSLAKLIDT</sequence>
<reference evidence="3 4" key="1">
    <citation type="journal article" date="2020" name="Harmful Algae">
        <title>Molecular and morphological characterization of a novel dihydroanatoxin-a producing Microcoleus species (cyanobacteria) from the Russian River, California, USA.</title>
        <authorList>
            <person name="Conklin K.Y."/>
            <person name="Stancheva R."/>
            <person name="Otten T.G."/>
            <person name="Fadness R."/>
            <person name="Boyer G.L."/>
            <person name="Read B."/>
            <person name="Zhang X."/>
            <person name="Sheath R.G."/>
        </authorList>
    </citation>
    <scope>NUCLEOTIDE SEQUENCE [LARGE SCALE GENOMIC DNA]</scope>
    <source>
        <strain evidence="3 4">PTRS2</strain>
    </source>
</reference>
<keyword evidence="2" id="KW-0472">Membrane</keyword>
<keyword evidence="4" id="KW-1185">Reference proteome</keyword>
<feature type="region of interest" description="Disordered" evidence="1">
    <location>
        <begin position="62"/>
        <end position="83"/>
    </location>
</feature>
<comment type="caution">
    <text evidence="3">The sequence shown here is derived from an EMBL/GenBank/DDBJ whole genome shotgun (WGS) entry which is preliminary data.</text>
</comment>